<protein>
    <submittedName>
        <fullName evidence="2">Aminobenzoyl-glutamate transport protein</fullName>
    </submittedName>
</protein>
<evidence type="ECO:0000313" key="3">
    <source>
        <dbReference type="Proteomes" id="UP000192907"/>
    </source>
</evidence>
<feature type="transmembrane region" description="Helical" evidence="1">
    <location>
        <begin position="316"/>
        <end position="338"/>
    </location>
</feature>
<feature type="transmembrane region" description="Helical" evidence="1">
    <location>
        <begin position="505"/>
        <end position="524"/>
    </location>
</feature>
<dbReference type="GO" id="GO:1902604">
    <property type="term" value="P:p-aminobenzoyl-glutamate transmembrane transport"/>
    <property type="evidence" value="ECO:0007669"/>
    <property type="project" value="InterPro"/>
</dbReference>
<feature type="transmembrane region" description="Helical" evidence="1">
    <location>
        <begin position="359"/>
        <end position="376"/>
    </location>
</feature>
<feature type="transmembrane region" description="Helical" evidence="1">
    <location>
        <begin position="425"/>
        <end position="443"/>
    </location>
</feature>
<feature type="transmembrane region" description="Helical" evidence="1">
    <location>
        <begin position="21"/>
        <end position="46"/>
    </location>
</feature>
<dbReference type="OrthoDB" id="5288980at2"/>
<feature type="transmembrane region" description="Helical" evidence="1">
    <location>
        <begin position="96"/>
        <end position="113"/>
    </location>
</feature>
<dbReference type="EMBL" id="FWZT01000003">
    <property type="protein sequence ID" value="SMF00822.1"/>
    <property type="molecule type" value="Genomic_DNA"/>
</dbReference>
<proteinExistence type="predicted"/>
<keyword evidence="3" id="KW-1185">Reference proteome</keyword>
<reference evidence="3" key="1">
    <citation type="submission" date="2017-04" db="EMBL/GenBank/DDBJ databases">
        <authorList>
            <person name="Varghese N."/>
            <person name="Submissions S."/>
        </authorList>
    </citation>
    <scope>NUCLEOTIDE SEQUENCE [LARGE SCALE GENOMIC DNA]</scope>
    <source>
        <strain evidence="3">RKEM611</strain>
    </source>
</reference>
<organism evidence="2 3">
    <name type="scientific">Pseudobacteriovorax antillogorgiicola</name>
    <dbReference type="NCBI Taxonomy" id="1513793"/>
    <lineage>
        <taxon>Bacteria</taxon>
        <taxon>Pseudomonadati</taxon>
        <taxon>Bdellovibrionota</taxon>
        <taxon>Oligoflexia</taxon>
        <taxon>Oligoflexales</taxon>
        <taxon>Pseudobacteriovoracaceae</taxon>
        <taxon>Pseudobacteriovorax</taxon>
    </lineage>
</organism>
<dbReference type="InterPro" id="IPR004697">
    <property type="entry name" value="AbgT"/>
</dbReference>
<evidence type="ECO:0000256" key="1">
    <source>
        <dbReference type="SAM" id="Phobius"/>
    </source>
</evidence>
<dbReference type="Proteomes" id="UP000192907">
    <property type="component" value="Unassembled WGS sequence"/>
</dbReference>
<feature type="transmembrane region" description="Helical" evidence="1">
    <location>
        <begin position="172"/>
        <end position="192"/>
    </location>
</feature>
<dbReference type="AlphaFoldDB" id="A0A1Y6B9Z7"/>
<sequence>MTSHAPTKKGWFSKFLRFVEWAGNLLPHPVALFAIFAAGVVILSFLCEQLGLQVPDPRPEGAKGRTMDGVILAKSLLSAEGIRWMVLSCVRNFTDFAPLGTVLVAMLGVGVAEKSGLLATVIRALVLKAPAHLITPVLVFAGVISNVASEMGYVVLVPMGGFIYLALGRHPLAGMAAVFAGVSGGYSSNLLISTVDPLLSGITQEAARLIAPEYSVHAAVNWYFMASSCMIVTILGWWISVKIVEPTLGAYEAGHGDFEDGAEKQYLEALTTKEKKGLLYSGLSLLVLTAITLVLLLPEGAVLRNPSDPTILKSAFLKGIVTFLFLFFLIPSTVYGYAVGAFKSVDDVIEGMSQAMRTLGLYIVLVFFAAQFIAYFKWTNLGFITAVKGADFLQSIGLTGIGVFIPFILMCALINLSLGSASAQWAVTAPVFVPMLMLLGYSPELIQAAYRIGDSTTNIITPMMSYFGLILAFAHRFDKRLGMGTIISTMLPYSIVFLIGWATWFYLWVFVFGLPVGPGAATYFTP</sequence>
<accession>A0A1Y6B9Z7</accession>
<feature type="transmembrane region" description="Helical" evidence="1">
    <location>
        <begin position="396"/>
        <end position="418"/>
    </location>
</feature>
<dbReference type="STRING" id="1513793.SAMN06296036_103136"/>
<dbReference type="PANTHER" id="PTHR30282">
    <property type="entry name" value="P-AMINOBENZOYL GLUTAMATE TRANSPORTER"/>
    <property type="match status" value="1"/>
</dbReference>
<keyword evidence="1" id="KW-0812">Transmembrane</keyword>
<keyword evidence="1" id="KW-1133">Transmembrane helix</keyword>
<feature type="transmembrane region" description="Helical" evidence="1">
    <location>
        <begin position="151"/>
        <end position="167"/>
    </location>
</feature>
<dbReference type="RefSeq" id="WP_132316129.1">
    <property type="nucleotide sequence ID" value="NZ_FWZT01000003.1"/>
</dbReference>
<dbReference type="PANTHER" id="PTHR30282:SF0">
    <property type="entry name" value="P-AMINOBENZOYL-GLUTAMATE TRANSPORT PROTEIN"/>
    <property type="match status" value="1"/>
</dbReference>
<feature type="transmembrane region" description="Helical" evidence="1">
    <location>
        <begin position="125"/>
        <end position="145"/>
    </location>
</feature>
<feature type="transmembrane region" description="Helical" evidence="1">
    <location>
        <begin position="455"/>
        <end position="474"/>
    </location>
</feature>
<dbReference type="Pfam" id="PF03806">
    <property type="entry name" value="ABG_transport"/>
    <property type="match status" value="1"/>
</dbReference>
<evidence type="ECO:0000313" key="2">
    <source>
        <dbReference type="EMBL" id="SMF00822.1"/>
    </source>
</evidence>
<name>A0A1Y6B9Z7_9BACT</name>
<gene>
    <name evidence="2" type="ORF">SAMN06296036_103136</name>
</gene>
<feature type="transmembrane region" description="Helical" evidence="1">
    <location>
        <begin position="222"/>
        <end position="241"/>
    </location>
</feature>
<dbReference type="GO" id="GO:0015558">
    <property type="term" value="F:secondary active p-aminobenzoyl-glutamate transmembrane transporter activity"/>
    <property type="evidence" value="ECO:0007669"/>
    <property type="project" value="InterPro"/>
</dbReference>
<feature type="transmembrane region" description="Helical" evidence="1">
    <location>
        <begin position="277"/>
        <end position="296"/>
    </location>
</feature>
<keyword evidence="1" id="KW-0472">Membrane</keyword>